<evidence type="ECO:0000256" key="10">
    <source>
        <dbReference type="HAMAP-Rule" id="MF_01486"/>
    </source>
</evidence>
<dbReference type="GO" id="GO:0005524">
    <property type="term" value="F:ATP binding"/>
    <property type="evidence" value="ECO:0007669"/>
    <property type="project" value="UniProtKB-UniRule"/>
</dbReference>
<dbReference type="OrthoDB" id="9762834at2"/>
<dbReference type="InterPro" id="IPR011335">
    <property type="entry name" value="Restrct_endonuc-II-like"/>
</dbReference>
<gene>
    <name evidence="10 12" type="primary">recC</name>
    <name evidence="12" type="ordered locus">BVAF_269</name>
</gene>
<dbReference type="SUPFAM" id="SSF52980">
    <property type="entry name" value="Restriction endonuclease-like"/>
    <property type="match status" value="1"/>
</dbReference>
<evidence type="ECO:0000256" key="9">
    <source>
        <dbReference type="ARBA" id="ARBA00023204"/>
    </source>
</evidence>
<dbReference type="KEGG" id="bva:BVAF_269"/>
<comment type="similarity">
    <text evidence="10">Belongs to the RecC family.</text>
</comment>
<evidence type="ECO:0000256" key="6">
    <source>
        <dbReference type="ARBA" id="ARBA00022839"/>
    </source>
</evidence>
<protein>
    <recommendedName>
        <fullName evidence="10">RecBCD enzyme subunit RecC</fullName>
    </recommendedName>
    <alternativeName>
        <fullName evidence="10">Exonuclease V subunit RecC</fullName>
        <shortName evidence="10">ExoV subunit RecC</shortName>
    </alternativeName>
    <alternativeName>
        <fullName evidence="10">Helicase/nuclease RecBCD subunit RecC</fullName>
    </alternativeName>
</protein>
<dbReference type="PANTHER" id="PTHR30591:SF1">
    <property type="entry name" value="RECBCD ENZYME SUBUNIT RECC"/>
    <property type="match status" value="1"/>
</dbReference>
<feature type="domain" description="RecC C-terminal" evidence="11">
    <location>
        <begin position="854"/>
        <end position="1072"/>
    </location>
</feature>
<dbReference type="InterPro" id="IPR041500">
    <property type="entry name" value="RecC_C"/>
</dbReference>
<dbReference type="Gene3D" id="3.40.50.10930">
    <property type="match status" value="1"/>
</dbReference>
<dbReference type="InterPro" id="IPR013986">
    <property type="entry name" value="DExx_box_DNA_helicase_dom_sf"/>
</dbReference>
<dbReference type="NCBIfam" id="TIGR01450">
    <property type="entry name" value="recC"/>
    <property type="match status" value="1"/>
</dbReference>
<sequence>MFMVYRSNCIELFMKFVMDIMSRYQLSNPLKPEVMLIENKIIAQWIETELTSYFGVAANITFMNVTAFIQKIAIDFLSDKSKVVINSFCDDSMYWKFMEVLMTSDLNKKCSIIQKYLDFDINQRKLSQFSEQLANLFSEYLIYRPDWLNMWQSNKFIDNLDGKEHQIWQAEIWRMFLNNIEHKSQKFNSVYRCVCFLEKNIKKINWNQLPNRIFIYGITSIPLIYLKILKLLSYHIDIYLCFISPFENNWNWYQHKYDNDLLLERNTYQCHCDILSEFSKNNDMNYHKQYDKNSICMLQLEHPLLNSWGKVGKGALCSLSQLHPLFEIKAFKYPQTDSILHILQRNILEFSNIHLNPEKKSLVFPVEKKFSQKKHILKLLDQSITFHECYSIQREIEVLHDNLLLMLSDDPNLLPGDIIVMAPNIDFYIAEIKTVFNNVFNRKLPFSISANHNNSIHPIISSILSILDISNSRFTAEEILSLLSVSSISSKFHINNEEIELLRLWVIKSGIRWGLDEETMKTLNMPITDQNTWYFGLKRMLLGYAMKSTDSGLWENISPYDCGCINDKYVHIISGLVEFLKILQKWRNRLSYSYTLKTWLLYFKEIINDFFYCNDFNIEENQALLILKTYWINIIESGMKLGYSNTIHISILRDKLIHKLNKKNIYYRFVPNVINFCNINPICLIPCKILCLIGMNVDAYPRSQSIYDFNLIAKKLRCGDNNIRKENDYYAFLLLFLLPKARIYFSFINESIIRSNISNNSSILINELLEYIAQNFCLIGDQNLDIQYNIKRVQKYLFYTHSHMPFNLINFTLNSKTPSFFYEWLHIADTNINSDKSLIDFNFITTLPYITVSTVLLDELYNFYKHPVRVWFQKRLQIYFYQCKYNSILNDEVFSVNSLYKFKINTKLLNYLICEKNTDVLYDELYASGMLPRESFSKLYWINQCNQMNILANNIKEYYLPNKIFTLNICLKYSNITLTGKLSSVQVNGLIRWKPSKLSMKDCFLLWLEHLVYCASGGNGDSRLFGINSIWHFPFFTQKKAKELLQPLILGYCSGINAPLILLYKSGGMWMNNMFDWNNKVIYSNQTAHEKACQKLIQVWQGNIITNEYFSDMKESHDFYLRKLIPFNLNKKHIQIIVDTAKYYFLNMMRYRIL</sequence>
<dbReference type="GO" id="GO:0008854">
    <property type="term" value="F:exodeoxyribonuclease V activity"/>
    <property type="evidence" value="ECO:0007669"/>
    <property type="project" value="InterPro"/>
</dbReference>
<keyword evidence="9 10" id="KW-0234">DNA repair</keyword>
<evidence type="ECO:0000256" key="5">
    <source>
        <dbReference type="ARBA" id="ARBA00022806"/>
    </source>
</evidence>
<comment type="subunit">
    <text evidence="10">Heterotrimer of RecB, RecC and RecD. All subunits contribute to DNA-binding.</text>
</comment>
<evidence type="ECO:0000256" key="3">
    <source>
        <dbReference type="ARBA" id="ARBA00022763"/>
    </source>
</evidence>
<dbReference type="PIRSF" id="PIRSF000980">
    <property type="entry name" value="RecC"/>
    <property type="match status" value="1"/>
</dbReference>
<dbReference type="Pfam" id="PF04257">
    <property type="entry name" value="Exonuc_V_gamma"/>
    <property type="match status" value="1"/>
</dbReference>
<comment type="function">
    <text evidence="10">A helicase/nuclease that prepares dsDNA breaks (DSB) for recombinational DNA repair. Binds to DSBs and unwinds DNA via a highly rapid and processive ATP-dependent bidirectional helicase activity. Unwinds dsDNA until it encounters a Chi (crossover hotspot instigator) sequence from the 3' direction. Cuts ssDNA a few nucleotides 3' to the Chi site. The properties and activities of the enzyme are changed at Chi. The Chi-altered holoenzyme produces a long 3'-ssDNA overhang and facilitates RecA-binding to the ssDNA for homologous DNA recombination and repair. Holoenzyme degrades any linearized DNA that is unable to undergo homologous recombination. In the holoenzyme this subunit recognizes the wild-type Chi sequence, and when added to isolated RecB increases its ATP-dependent helicase processivity.</text>
</comment>
<keyword evidence="5 10" id="KW-0347">Helicase</keyword>
<dbReference type="Gene3D" id="3.40.50.300">
    <property type="entry name" value="P-loop containing nucleotide triphosphate hydrolases"/>
    <property type="match status" value="1"/>
</dbReference>
<evidence type="ECO:0000256" key="7">
    <source>
        <dbReference type="ARBA" id="ARBA00022840"/>
    </source>
</evidence>
<dbReference type="InterPro" id="IPR006697">
    <property type="entry name" value="RecC"/>
</dbReference>
<dbReference type="Gene3D" id="1.10.10.160">
    <property type="match status" value="1"/>
</dbReference>
<evidence type="ECO:0000256" key="4">
    <source>
        <dbReference type="ARBA" id="ARBA00022801"/>
    </source>
</evidence>
<evidence type="ECO:0000256" key="1">
    <source>
        <dbReference type="ARBA" id="ARBA00022722"/>
    </source>
</evidence>
<evidence type="ECO:0000259" key="11">
    <source>
        <dbReference type="Pfam" id="PF17946"/>
    </source>
</evidence>
<dbReference type="Pfam" id="PF17946">
    <property type="entry name" value="RecC_C"/>
    <property type="match status" value="1"/>
</dbReference>
<name>E8Q651_BLOVB</name>
<dbReference type="InterPro" id="IPR027417">
    <property type="entry name" value="P-loop_NTPase"/>
</dbReference>
<evidence type="ECO:0000313" key="12">
    <source>
        <dbReference type="EMBL" id="ADV33667.1"/>
    </source>
</evidence>
<evidence type="ECO:0000256" key="8">
    <source>
        <dbReference type="ARBA" id="ARBA00023125"/>
    </source>
</evidence>
<dbReference type="AlphaFoldDB" id="E8Q651"/>
<dbReference type="SUPFAM" id="SSF52540">
    <property type="entry name" value="P-loop containing nucleoside triphosphate hydrolases"/>
    <property type="match status" value="2"/>
</dbReference>
<comment type="miscellaneous">
    <text evidence="10">In the RecBCD complex, RecB has a slow 3'-5' helicase, an exonuclease activity and loads RecA onto ssDNA, RecD has a fast 5'-3' helicase activity, while RecC stimulates the ATPase and processivity of the RecB helicase and contributes to recognition of the Chi site.</text>
</comment>
<dbReference type="CDD" id="cd22353">
    <property type="entry name" value="RecC_C-like"/>
    <property type="match status" value="1"/>
</dbReference>
<keyword evidence="3 10" id="KW-0227">DNA damage</keyword>
<keyword evidence="7 10" id="KW-0067">ATP-binding</keyword>
<dbReference type="Gene3D" id="1.10.10.990">
    <property type="match status" value="1"/>
</dbReference>
<dbReference type="HOGENOM" id="CLU_007513_0_0_6"/>
<keyword evidence="2 10" id="KW-0547">Nucleotide-binding</keyword>
<dbReference type="STRING" id="859654.BVAF_269"/>
<accession>E8Q651</accession>
<evidence type="ECO:0000313" key="13">
    <source>
        <dbReference type="Proteomes" id="UP000007464"/>
    </source>
</evidence>
<dbReference type="GO" id="GO:0003678">
    <property type="term" value="F:DNA helicase activity"/>
    <property type="evidence" value="ECO:0007669"/>
    <property type="project" value="UniProtKB-UniRule"/>
</dbReference>
<organism evidence="12 13">
    <name type="scientific">Blochmanniella vafra (strain BVAF)</name>
    <dbReference type="NCBI Taxonomy" id="859654"/>
    <lineage>
        <taxon>Bacteria</taxon>
        <taxon>Pseudomonadati</taxon>
        <taxon>Pseudomonadota</taxon>
        <taxon>Gammaproteobacteria</taxon>
        <taxon>Enterobacterales</taxon>
        <taxon>Enterobacteriaceae</taxon>
        <taxon>ant endosymbionts</taxon>
        <taxon>Candidatus Blochmanniella</taxon>
    </lineage>
</organism>
<evidence type="ECO:0000256" key="2">
    <source>
        <dbReference type="ARBA" id="ARBA00022741"/>
    </source>
</evidence>
<proteinExistence type="inferred from homology"/>
<dbReference type="Proteomes" id="UP000007464">
    <property type="component" value="Chromosome"/>
</dbReference>
<reference evidence="12 13" key="1">
    <citation type="journal article" date="2010" name="BMC Genomics">
        <title>Unprecedented loss of ammonia assimilation capability in a urease-encoding bacterial mutualist.</title>
        <authorList>
            <person name="Williams L.E."/>
            <person name="Wernegreen J.J."/>
        </authorList>
    </citation>
    <scope>NUCLEOTIDE SEQUENCE [LARGE SCALE GENOMIC DNA]</scope>
    <source>
        <strain evidence="12 13">BVAF</strain>
    </source>
</reference>
<keyword evidence="4 10" id="KW-0378">Hydrolase</keyword>
<keyword evidence="1 10" id="KW-0540">Nuclease</keyword>
<keyword evidence="6 10" id="KW-0269">Exonuclease</keyword>
<dbReference type="HAMAP" id="MF_01486">
    <property type="entry name" value="RecC"/>
    <property type="match status" value="1"/>
</dbReference>
<dbReference type="GO" id="GO:0009338">
    <property type="term" value="C:exodeoxyribonuclease V complex"/>
    <property type="evidence" value="ECO:0007669"/>
    <property type="project" value="InterPro"/>
</dbReference>
<keyword evidence="13" id="KW-1185">Reference proteome</keyword>
<dbReference type="GO" id="GO:0003677">
    <property type="term" value="F:DNA binding"/>
    <property type="evidence" value="ECO:0007669"/>
    <property type="project" value="UniProtKB-UniRule"/>
</dbReference>
<dbReference type="Gene3D" id="1.10.486.10">
    <property type="entry name" value="PCRA, domain 4"/>
    <property type="match status" value="1"/>
</dbReference>
<dbReference type="EMBL" id="CP002189">
    <property type="protein sequence ID" value="ADV33667.1"/>
    <property type="molecule type" value="Genomic_DNA"/>
</dbReference>
<keyword evidence="8 10" id="KW-0238">DNA-binding</keyword>
<dbReference type="GO" id="GO:0000724">
    <property type="term" value="P:double-strand break repair via homologous recombination"/>
    <property type="evidence" value="ECO:0007669"/>
    <property type="project" value="UniProtKB-UniRule"/>
</dbReference>
<dbReference type="PANTHER" id="PTHR30591">
    <property type="entry name" value="RECBCD ENZYME SUBUNIT RECC"/>
    <property type="match status" value="1"/>
</dbReference>